<evidence type="ECO:0000256" key="16">
    <source>
        <dbReference type="PROSITE-ProRule" id="PRU00209"/>
    </source>
</evidence>
<feature type="binding site" evidence="15">
    <location>
        <position position="464"/>
    </location>
    <ligand>
        <name>Mg(2+)</name>
        <dbReference type="ChEBI" id="CHEBI:18420"/>
        <note>shared with alpha subunit</note>
    </ligand>
</feature>
<dbReference type="EC" id="6.1.1.20" evidence="15"/>
<proteinExistence type="inferred from homology"/>
<evidence type="ECO:0000256" key="6">
    <source>
        <dbReference type="ARBA" id="ARBA00022598"/>
    </source>
</evidence>
<evidence type="ECO:0000256" key="10">
    <source>
        <dbReference type="ARBA" id="ARBA00022842"/>
    </source>
</evidence>
<reference evidence="20 21" key="1">
    <citation type="submission" date="2016-10" db="EMBL/GenBank/DDBJ databases">
        <authorList>
            <person name="de Groot N.N."/>
        </authorList>
    </citation>
    <scope>NUCLEOTIDE SEQUENCE [LARGE SCALE GENOMIC DNA]</scope>
    <source>
        <strain>GEY</strain>
        <strain evidence="21">DSM 9560</strain>
    </source>
</reference>
<dbReference type="FunFam" id="3.30.70.380:FF:000001">
    <property type="entry name" value="Phenylalanine--tRNA ligase beta subunit"/>
    <property type="match status" value="1"/>
</dbReference>
<evidence type="ECO:0000256" key="14">
    <source>
        <dbReference type="ARBA" id="ARBA00049255"/>
    </source>
</evidence>
<dbReference type="GO" id="GO:0000049">
    <property type="term" value="F:tRNA binding"/>
    <property type="evidence" value="ECO:0007669"/>
    <property type="project" value="UniProtKB-UniRule"/>
</dbReference>
<accession>A0A1I2ICA6</accession>
<evidence type="ECO:0000256" key="2">
    <source>
        <dbReference type="ARBA" id="ARBA00008653"/>
    </source>
</evidence>
<keyword evidence="12 15" id="KW-0648">Protein biosynthesis</keyword>
<dbReference type="RefSeq" id="WP_091548458.1">
    <property type="nucleotide sequence ID" value="NZ_FONY01000031.1"/>
</dbReference>
<feature type="domain" description="TRNA-binding" evidence="17">
    <location>
        <begin position="42"/>
        <end position="155"/>
    </location>
</feature>
<dbReference type="InterPro" id="IPR005146">
    <property type="entry name" value="B3/B4_tRNA-bd"/>
</dbReference>
<evidence type="ECO:0000256" key="13">
    <source>
        <dbReference type="ARBA" id="ARBA00023146"/>
    </source>
</evidence>
<dbReference type="PROSITE" id="PS51447">
    <property type="entry name" value="FDX_ACB"/>
    <property type="match status" value="1"/>
</dbReference>
<evidence type="ECO:0000256" key="3">
    <source>
        <dbReference type="ARBA" id="ARBA00011209"/>
    </source>
</evidence>
<evidence type="ECO:0000259" key="17">
    <source>
        <dbReference type="PROSITE" id="PS50886"/>
    </source>
</evidence>
<evidence type="ECO:0000256" key="7">
    <source>
        <dbReference type="ARBA" id="ARBA00022723"/>
    </source>
</evidence>
<dbReference type="InterPro" id="IPR012340">
    <property type="entry name" value="NA-bd_OB-fold"/>
</dbReference>
<dbReference type="SMART" id="SM00873">
    <property type="entry name" value="B3_4"/>
    <property type="match status" value="1"/>
</dbReference>
<evidence type="ECO:0000313" key="20">
    <source>
        <dbReference type="EMBL" id="SFF39925.1"/>
    </source>
</evidence>
<dbReference type="InterPro" id="IPR036690">
    <property type="entry name" value="Fdx_antiC-bd_sf"/>
</dbReference>
<evidence type="ECO:0000256" key="1">
    <source>
        <dbReference type="ARBA" id="ARBA00004496"/>
    </source>
</evidence>
<dbReference type="InterPro" id="IPR009061">
    <property type="entry name" value="DNA-bd_dom_put_sf"/>
</dbReference>
<evidence type="ECO:0000256" key="5">
    <source>
        <dbReference type="ARBA" id="ARBA00022555"/>
    </source>
</evidence>
<keyword evidence="6 15" id="KW-0436">Ligase</keyword>
<dbReference type="SMART" id="SM00896">
    <property type="entry name" value="FDX-ACB"/>
    <property type="match status" value="1"/>
</dbReference>
<dbReference type="NCBIfam" id="TIGR00472">
    <property type="entry name" value="pheT_bact"/>
    <property type="match status" value="1"/>
</dbReference>
<dbReference type="InterPro" id="IPR045864">
    <property type="entry name" value="aa-tRNA-synth_II/BPL/LPL"/>
</dbReference>
<dbReference type="Pfam" id="PF03483">
    <property type="entry name" value="B3_4"/>
    <property type="match status" value="1"/>
</dbReference>
<dbReference type="PANTHER" id="PTHR10947">
    <property type="entry name" value="PHENYLALANYL-TRNA SYNTHETASE BETA CHAIN AND LEUCINE-RICH REPEAT-CONTAINING PROTEIN 47"/>
    <property type="match status" value="1"/>
</dbReference>
<keyword evidence="10 15" id="KW-0460">Magnesium</keyword>
<evidence type="ECO:0000256" key="15">
    <source>
        <dbReference type="HAMAP-Rule" id="MF_00283"/>
    </source>
</evidence>
<comment type="subcellular location">
    <subcellularLocation>
        <location evidence="1 15">Cytoplasm</location>
    </subcellularLocation>
</comment>
<keyword evidence="13 15" id="KW-0030">Aminoacyl-tRNA synthetase</keyword>
<evidence type="ECO:0000313" key="21">
    <source>
        <dbReference type="Proteomes" id="UP000199513"/>
    </source>
</evidence>
<dbReference type="FunFam" id="2.40.50.140:FF:000045">
    <property type="entry name" value="Phenylalanine--tRNA ligase beta subunit"/>
    <property type="match status" value="1"/>
</dbReference>
<dbReference type="SMART" id="SM00874">
    <property type="entry name" value="B5"/>
    <property type="match status" value="1"/>
</dbReference>
<feature type="binding site" evidence="15">
    <location>
        <position position="473"/>
    </location>
    <ligand>
        <name>Mg(2+)</name>
        <dbReference type="ChEBI" id="CHEBI:18420"/>
        <note>shared with alpha subunit</note>
    </ligand>
</feature>
<dbReference type="InterPro" id="IPR020825">
    <property type="entry name" value="Phe-tRNA_synthase-like_B3/B4"/>
</dbReference>
<dbReference type="Pfam" id="PF03484">
    <property type="entry name" value="B5"/>
    <property type="match status" value="1"/>
</dbReference>
<dbReference type="SUPFAM" id="SSF56037">
    <property type="entry name" value="PheT/TilS domain"/>
    <property type="match status" value="1"/>
</dbReference>
<dbReference type="Pfam" id="PF01588">
    <property type="entry name" value="tRNA_bind"/>
    <property type="match status" value="1"/>
</dbReference>
<keyword evidence="21" id="KW-1185">Reference proteome</keyword>
<dbReference type="GO" id="GO:0004826">
    <property type="term" value="F:phenylalanine-tRNA ligase activity"/>
    <property type="evidence" value="ECO:0007669"/>
    <property type="project" value="UniProtKB-UniRule"/>
</dbReference>
<dbReference type="EMBL" id="FONY01000031">
    <property type="protein sequence ID" value="SFF39925.1"/>
    <property type="molecule type" value="Genomic_DNA"/>
</dbReference>
<name>A0A1I2ICA6_9BACT</name>
<evidence type="ECO:0000256" key="11">
    <source>
        <dbReference type="ARBA" id="ARBA00022884"/>
    </source>
</evidence>
<dbReference type="GO" id="GO:0006432">
    <property type="term" value="P:phenylalanyl-tRNA aminoacylation"/>
    <property type="evidence" value="ECO:0007669"/>
    <property type="project" value="UniProtKB-UniRule"/>
</dbReference>
<keyword evidence="8 15" id="KW-0547">Nucleotide-binding</keyword>
<dbReference type="SUPFAM" id="SSF50249">
    <property type="entry name" value="Nucleic acid-binding proteins"/>
    <property type="match status" value="1"/>
</dbReference>
<dbReference type="InterPro" id="IPR004532">
    <property type="entry name" value="Phe-tRNA-ligase_IIc_bsu_bact"/>
</dbReference>
<dbReference type="Gene3D" id="3.50.40.10">
    <property type="entry name" value="Phenylalanyl-trna Synthetase, Chain B, domain 3"/>
    <property type="match status" value="1"/>
</dbReference>
<evidence type="ECO:0000259" key="19">
    <source>
        <dbReference type="PROSITE" id="PS51483"/>
    </source>
</evidence>
<dbReference type="CDD" id="cd00769">
    <property type="entry name" value="PheRS_beta_core"/>
    <property type="match status" value="1"/>
</dbReference>
<evidence type="ECO:0000256" key="8">
    <source>
        <dbReference type="ARBA" id="ARBA00022741"/>
    </source>
</evidence>
<gene>
    <name evidence="15" type="primary">pheT</name>
    <name evidence="20" type="ORF">SAMN04488541_10313</name>
</gene>
<dbReference type="InterPro" id="IPR041616">
    <property type="entry name" value="PheRS_beta_core"/>
</dbReference>
<dbReference type="OrthoDB" id="9805455at2"/>
<feature type="binding site" evidence="15">
    <location>
        <position position="474"/>
    </location>
    <ligand>
        <name>Mg(2+)</name>
        <dbReference type="ChEBI" id="CHEBI:18420"/>
        <note>shared with alpha subunit</note>
    </ligand>
</feature>
<comment type="cofactor">
    <cofactor evidence="15">
        <name>Mg(2+)</name>
        <dbReference type="ChEBI" id="CHEBI:18420"/>
    </cofactor>
    <text evidence="15">Binds 2 magnesium ions per tetramer.</text>
</comment>
<feature type="domain" description="FDX-ACB" evidence="18">
    <location>
        <begin position="716"/>
        <end position="809"/>
    </location>
</feature>
<dbReference type="Gene3D" id="2.40.50.140">
    <property type="entry name" value="Nucleic acid-binding proteins"/>
    <property type="match status" value="1"/>
</dbReference>
<dbReference type="SUPFAM" id="SSF54991">
    <property type="entry name" value="Anticodon-binding domain of PheRS"/>
    <property type="match status" value="1"/>
</dbReference>
<feature type="domain" description="B5" evidence="19">
    <location>
        <begin position="410"/>
        <end position="486"/>
    </location>
</feature>
<dbReference type="GO" id="GO:0000287">
    <property type="term" value="F:magnesium ion binding"/>
    <property type="evidence" value="ECO:0007669"/>
    <property type="project" value="UniProtKB-UniRule"/>
</dbReference>
<dbReference type="CDD" id="cd02796">
    <property type="entry name" value="tRNA_bind_bactPheRS"/>
    <property type="match status" value="1"/>
</dbReference>
<evidence type="ECO:0000256" key="12">
    <source>
        <dbReference type="ARBA" id="ARBA00022917"/>
    </source>
</evidence>
<dbReference type="InterPro" id="IPR005121">
    <property type="entry name" value="Fdx_antiC-bd"/>
</dbReference>
<dbReference type="HAMAP" id="MF_00283">
    <property type="entry name" value="Phe_tRNA_synth_beta1"/>
    <property type="match status" value="1"/>
</dbReference>
<evidence type="ECO:0000259" key="18">
    <source>
        <dbReference type="PROSITE" id="PS51447"/>
    </source>
</evidence>
<dbReference type="AlphaFoldDB" id="A0A1I2ICA6"/>
<keyword evidence="11 16" id="KW-0694">RNA-binding</keyword>
<evidence type="ECO:0000256" key="9">
    <source>
        <dbReference type="ARBA" id="ARBA00022840"/>
    </source>
</evidence>
<organism evidence="20 21">
    <name type="scientific">Thermoflexibacter ruber</name>
    <dbReference type="NCBI Taxonomy" id="1003"/>
    <lineage>
        <taxon>Bacteria</taxon>
        <taxon>Pseudomonadati</taxon>
        <taxon>Bacteroidota</taxon>
        <taxon>Cytophagia</taxon>
        <taxon>Cytophagales</taxon>
        <taxon>Thermoflexibacteraceae</taxon>
        <taxon>Thermoflexibacter</taxon>
    </lineage>
</organism>
<dbReference type="InterPro" id="IPR033714">
    <property type="entry name" value="tRNA_bind_bactPheRS"/>
</dbReference>
<feature type="binding site" evidence="15">
    <location>
        <position position="470"/>
    </location>
    <ligand>
        <name>Mg(2+)</name>
        <dbReference type="ChEBI" id="CHEBI:18420"/>
        <note>shared with alpha subunit</note>
    </ligand>
</feature>
<dbReference type="Gene3D" id="3.30.70.380">
    <property type="entry name" value="Ferrodoxin-fold anticodon-binding domain"/>
    <property type="match status" value="1"/>
</dbReference>
<dbReference type="PANTHER" id="PTHR10947:SF0">
    <property type="entry name" value="PHENYLALANINE--TRNA LIGASE BETA SUBUNIT"/>
    <property type="match status" value="1"/>
</dbReference>
<dbReference type="PROSITE" id="PS50886">
    <property type="entry name" value="TRBD"/>
    <property type="match status" value="1"/>
</dbReference>
<dbReference type="Pfam" id="PF17759">
    <property type="entry name" value="tRNA_synthFbeta"/>
    <property type="match status" value="1"/>
</dbReference>
<dbReference type="PROSITE" id="PS51483">
    <property type="entry name" value="B5"/>
    <property type="match status" value="1"/>
</dbReference>
<dbReference type="STRING" id="1003.SAMN04488541_10313"/>
<dbReference type="SUPFAM" id="SSF46955">
    <property type="entry name" value="Putative DNA-binding domain"/>
    <property type="match status" value="1"/>
</dbReference>
<dbReference type="Gene3D" id="3.30.56.10">
    <property type="match status" value="2"/>
</dbReference>
<keyword evidence="5 16" id="KW-0820">tRNA-binding</keyword>
<comment type="similarity">
    <text evidence="2 15">Belongs to the phenylalanyl-tRNA synthetase beta subunit family. Type 1 subfamily.</text>
</comment>
<dbReference type="Proteomes" id="UP000199513">
    <property type="component" value="Unassembled WGS sequence"/>
</dbReference>
<dbReference type="GO" id="GO:0005524">
    <property type="term" value="F:ATP binding"/>
    <property type="evidence" value="ECO:0007669"/>
    <property type="project" value="UniProtKB-UniRule"/>
</dbReference>
<dbReference type="InterPro" id="IPR002547">
    <property type="entry name" value="tRNA-bd_dom"/>
</dbReference>
<dbReference type="SUPFAM" id="SSF55681">
    <property type="entry name" value="Class II aaRS and biotin synthetases"/>
    <property type="match status" value="1"/>
</dbReference>
<dbReference type="GO" id="GO:0009328">
    <property type="term" value="C:phenylalanine-tRNA ligase complex"/>
    <property type="evidence" value="ECO:0007669"/>
    <property type="project" value="TreeGrafter"/>
</dbReference>
<keyword evidence="9 15" id="KW-0067">ATP-binding</keyword>
<dbReference type="NCBIfam" id="NF045760">
    <property type="entry name" value="YtpR"/>
    <property type="match status" value="1"/>
</dbReference>
<keyword evidence="7 15" id="KW-0479">Metal-binding</keyword>
<comment type="subunit">
    <text evidence="3 15">Tetramer of two alpha and two beta subunits.</text>
</comment>
<comment type="catalytic activity">
    <reaction evidence="14 15">
        <text>tRNA(Phe) + L-phenylalanine + ATP = L-phenylalanyl-tRNA(Phe) + AMP + diphosphate + H(+)</text>
        <dbReference type="Rhea" id="RHEA:19413"/>
        <dbReference type="Rhea" id="RHEA-COMP:9668"/>
        <dbReference type="Rhea" id="RHEA-COMP:9699"/>
        <dbReference type="ChEBI" id="CHEBI:15378"/>
        <dbReference type="ChEBI" id="CHEBI:30616"/>
        <dbReference type="ChEBI" id="CHEBI:33019"/>
        <dbReference type="ChEBI" id="CHEBI:58095"/>
        <dbReference type="ChEBI" id="CHEBI:78442"/>
        <dbReference type="ChEBI" id="CHEBI:78531"/>
        <dbReference type="ChEBI" id="CHEBI:456215"/>
        <dbReference type="EC" id="6.1.1.20"/>
    </reaction>
</comment>
<dbReference type="InterPro" id="IPR045060">
    <property type="entry name" value="Phe-tRNA-ligase_IIc_bsu"/>
</dbReference>
<evidence type="ECO:0000256" key="4">
    <source>
        <dbReference type="ARBA" id="ARBA00022490"/>
    </source>
</evidence>
<dbReference type="Gene3D" id="3.30.930.10">
    <property type="entry name" value="Bira Bifunctional Protein, Domain 2"/>
    <property type="match status" value="1"/>
</dbReference>
<protein>
    <recommendedName>
        <fullName evidence="15">Phenylalanine--tRNA ligase beta subunit</fullName>
        <ecNumber evidence="15">6.1.1.20</ecNumber>
    </recommendedName>
    <alternativeName>
        <fullName evidence="15">Phenylalanyl-tRNA synthetase beta subunit</fullName>
        <shortName evidence="15">PheRS</shortName>
    </alternativeName>
</protein>
<dbReference type="InterPro" id="IPR005147">
    <property type="entry name" value="tRNA_synthase_B5-dom"/>
</dbReference>
<keyword evidence="4 15" id="KW-0963">Cytoplasm</keyword>
<dbReference type="Pfam" id="PF03147">
    <property type="entry name" value="FDX-ACB"/>
    <property type="match status" value="1"/>
</dbReference>
<sequence length="810" mass="91005">MNISLAWLRQFIDLQESAEEVGIMLTNVGLEVESIESYETVKGGLEGMVIGEVLTCEKHPDADKLSLTTVDIGNGQISPIVCGAPNVRAGQKVIVATVGATLYPTEGEPFTIKKAKIRGAVSEGMICAEDEIGLGKSHDGIMVLNTDLPNGTPAAKYFNLESDKVFSIGLTPNHADATSHYGVARDLKVLLGRNLCKPDISNFKIDNNYTPIEVVVENHEACPRYAGVVISGLTVKESPDWLKNRLKSIGLSPINNVVDITNYVLHDLGQPLHAFDLAKISRNKVIVKTLPQDTPFKTLDKVERKLSQNDLMICDGDEKPMCIGGVFGGIDSGITENTSAIFLESAYFSPTYIRRSSQYHSLVTDASFRFARGIDPNGTVYALKRAASLIKEICGGEISSEVIDIYPNPIPNRVFNVKYKNIDRLIGKVLDREWIKKTLQGLEIEVSDDNGEEFTVSVPPYRVDVEHSADITEEILRMYGFDNIELKDRYSADFLAEFPALDEDKIKWNLTQMLAASGLNQIMTNSFTKASHWENMESFKNEQNVEMLNPLSSDLAVMRRSLVFTGLDTVIHNINRRQKDLKLFEFGKIYSKITKEDGSNLYLEREQLSIFMTGSKVGETWQAKSEKINFYDLSGIVSKIFSFLNINKFSQHEIESDIFEYGLAINFQKKEIARLGLLRKNITKSFDIKQEVFYAEIEWERLMSQINLNRNVSEPPKFPEVRRDLSLVIDKKLTFKEIENLAMQTERNLLQSVNVFDVYEGENIGTDKKSYSVSFTLLDPNQTLTDDVIDKTMTKLMTAFEQKLGAVIRK</sequence>